<proteinExistence type="predicted"/>
<dbReference type="Proteomes" id="UP000054047">
    <property type="component" value="Unassembled WGS sequence"/>
</dbReference>
<keyword evidence="2" id="KW-1185">Reference proteome</keyword>
<dbReference type="InterPro" id="IPR036291">
    <property type="entry name" value="NAD(P)-bd_dom_sf"/>
</dbReference>
<organism evidence="1 2">
    <name type="scientific">Ancylostoma duodenale</name>
    <dbReference type="NCBI Taxonomy" id="51022"/>
    <lineage>
        <taxon>Eukaryota</taxon>
        <taxon>Metazoa</taxon>
        <taxon>Ecdysozoa</taxon>
        <taxon>Nematoda</taxon>
        <taxon>Chromadorea</taxon>
        <taxon>Rhabditida</taxon>
        <taxon>Rhabditina</taxon>
        <taxon>Rhabditomorpha</taxon>
        <taxon>Strongyloidea</taxon>
        <taxon>Ancylostomatidae</taxon>
        <taxon>Ancylostomatinae</taxon>
        <taxon>Ancylostoma</taxon>
    </lineage>
</organism>
<accession>A0A0C2FBV0</accession>
<reference evidence="1 2" key="1">
    <citation type="submission" date="2013-12" db="EMBL/GenBank/DDBJ databases">
        <title>Draft genome of the parsitic nematode Ancylostoma duodenale.</title>
        <authorList>
            <person name="Mitreva M."/>
        </authorList>
    </citation>
    <scope>NUCLEOTIDE SEQUENCE [LARGE SCALE GENOMIC DNA]</scope>
    <source>
        <strain evidence="1 2">Zhejiang</strain>
    </source>
</reference>
<sequence>MCFLCRYIQCEQELVSEHSRVPYQCVGKPEDVAEAILFLADRLHKIIICRKRSNYIVGHQLVVDGGASLQMALVADSIKIFGTVEAEAMQKK</sequence>
<protein>
    <submittedName>
        <fullName evidence="1">Uncharacterized protein</fullName>
    </submittedName>
</protein>
<name>A0A0C2FBV0_9BILA</name>
<dbReference type="OrthoDB" id="1669814at2759"/>
<dbReference type="EMBL" id="KN779246">
    <property type="protein sequence ID" value="KIH44239.1"/>
    <property type="molecule type" value="Genomic_DNA"/>
</dbReference>
<dbReference type="Gene3D" id="3.40.50.720">
    <property type="entry name" value="NAD(P)-binding Rossmann-like Domain"/>
    <property type="match status" value="1"/>
</dbReference>
<gene>
    <name evidence="1" type="ORF">ANCDUO_25741</name>
</gene>
<dbReference type="AlphaFoldDB" id="A0A0C2FBV0"/>
<evidence type="ECO:0000313" key="1">
    <source>
        <dbReference type="EMBL" id="KIH44239.1"/>
    </source>
</evidence>
<dbReference type="SUPFAM" id="SSF51735">
    <property type="entry name" value="NAD(P)-binding Rossmann-fold domains"/>
    <property type="match status" value="1"/>
</dbReference>
<evidence type="ECO:0000313" key="2">
    <source>
        <dbReference type="Proteomes" id="UP000054047"/>
    </source>
</evidence>